<feature type="compositionally biased region" description="Polar residues" evidence="10">
    <location>
        <begin position="1"/>
        <end position="16"/>
    </location>
</feature>
<keyword evidence="3 9" id="KW-0813">Transport</keyword>
<protein>
    <recommendedName>
        <fullName evidence="11">RRM Nup35-type domain-containing protein</fullName>
    </recommendedName>
</protein>
<evidence type="ECO:0000256" key="9">
    <source>
        <dbReference type="PROSITE-ProRule" id="PRU00804"/>
    </source>
</evidence>
<dbReference type="GO" id="GO:0051028">
    <property type="term" value="P:mRNA transport"/>
    <property type="evidence" value="ECO:0007669"/>
    <property type="project" value="UniProtKB-UniRule"/>
</dbReference>
<keyword evidence="4 9" id="KW-0509">mRNA transport</keyword>
<evidence type="ECO:0000256" key="6">
    <source>
        <dbReference type="ARBA" id="ARBA00023010"/>
    </source>
</evidence>
<dbReference type="CDD" id="cd12441">
    <property type="entry name" value="RRM_Nup53_like"/>
    <property type="match status" value="1"/>
</dbReference>
<dbReference type="PANTHER" id="PTHR21527:SF6">
    <property type="entry name" value="NUCLEOPORIN NUP35"/>
    <property type="match status" value="1"/>
</dbReference>
<dbReference type="GO" id="GO:0005543">
    <property type="term" value="F:phospholipid binding"/>
    <property type="evidence" value="ECO:0007669"/>
    <property type="project" value="TreeGrafter"/>
</dbReference>
<dbReference type="GO" id="GO:0017056">
    <property type="term" value="F:structural constituent of nuclear pore"/>
    <property type="evidence" value="ECO:0007669"/>
    <property type="project" value="InterPro"/>
</dbReference>
<evidence type="ECO:0000256" key="7">
    <source>
        <dbReference type="ARBA" id="ARBA00023132"/>
    </source>
</evidence>
<comment type="similarity">
    <text evidence="2">Belongs to the Nup35 family.</text>
</comment>
<keyword evidence="13" id="KW-1185">Reference proteome</keyword>
<accession>A0AA38FG95</accession>
<comment type="subcellular location">
    <subcellularLocation>
        <location evidence="1">Nucleus</location>
        <location evidence="1">Nuclear pore complex</location>
    </subcellularLocation>
</comment>
<dbReference type="FunFam" id="3.30.70.330:FF:000095">
    <property type="entry name" value="Putative Nucleoporin NUP53"/>
    <property type="match status" value="1"/>
</dbReference>
<evidence type="ECO:0000256" key="5">
    <source>
        <dbReference type="ARBA" id="ARBA00022927"/>
    </source>
</evidence>
<evidence type="ECO:0000313" key="12">
    <source>
        <dbReference type="EMBL" id="KAH9301223.1"/>
    </source>
</evidence>
<feature type="compositionally biased region" description="Polar residues" evidence="10">
    <location>
        <begin position="108"/>
        <end position="126"/>
    </location>
</feature>
<dbReference type="EMBL" id="JAHRHJ020000009">
    <property type="protein sequence ID" value="KAH9301223.1"/>
    <property type="molecule type" value="Genomic_DNA"/>
</dbReference>
<dbReference type="InterPro" id="IPR012677">
    <property type="entry name" value="Nucleotide-bd_a/b_plait_sf"/>
</dbReference>
<dbReference type="GO" id="GO:0044613">
    <property type="term" value="C:nuclear pore central transport channel"/>
    <property type="evidence" value="ECO:0007669"/>
    <property type="project" value="TreeGrafter"/>
</dbReference>
<dbReference type="SUPFAM" id="SSF54928">
    <property type="entry name" value="RNA-binding domain, RBD"/>
    <property type="match status" value="1"/>
</dbReference>
<proteinExistence type="inferred from homology"/>
<feature type="region of interest" description="Disordered" evidence="10">
    <location>
        <begin position="159"/>
        <end position="185"/>
    </location>
</feature>
<name>A0AA38FG95_TAXCH</name>
<evidence type="ECO:0000256" key="3">
    <source>
        <dbReference type="ARBA" id="ARBA00022448"/>
    </source>
</evidence>
<keyword evidence="7 9" id="KW-0906">Nuclear pore complex</keyword>
<feature type="region of interest" description="Disordered" evidence="10">
    <location>
        <begin position="55"/>
        <end position="139"/>
    </location>
</feature>
<organism evidence="12 13">
    <name type="scientific">Taxus chinensis</name>
    <name type="common">Chinese yew</name>
    <name type="synonym">Taxus wallichiana var. chinensis</name>
    <dbReference type="NCBI Taxonomy" id="29808"/>
    <lineage>
        <taxon>Eukaryota</taxon>
        <taxon>Viridiplantae</taxon>
        <taxon>Streptophyta</taxon>
        <taxon>Embryophyta</taxon>
        <taxon>Tracheophyta</taxon>
        <taxon>Spermatophyta</taxon>
        <taxon>Pinopsida</taxon>
        <taxon>Pinidae</taxon>
        <taxon>Conifers II</taxon>
        <taxon>Cupressales</taxon>
        <taxon>Taxaceae</taxon>
        <taxon>Taxus</taxon>
    </lineage>
</organism>
<dbReference type="PANTHER" id="PTHR21527">
    <property type="entry name" value="NUCLEOPORIN NUP35"/>
    <property type="match status" value="1"/>
</dbReference>
<reference evidence="12 13" key="1">
    <citation type="journal article" date="2021" name="Nat. Plants">
        <title>The Taxus genome provides insights into paclitaxel biosynthesis.</title>
        <authorList>
            <person name="Xiong X."/>
            <person name="Gou J."/>
            <person name="Liao Q."/>
            <person name="Li Y."/>
            <person name="Zhou Q."/>
            <person name="Bi G."/>
            <person name="Li C."/>
            <person name="Du R."/>
            <person name="Wang X."/>
            <person name="Sun T."/>
            <person name="Guo L."/>
            <person name="Liang H."/>
            <person name="Lu P."/>
            <person name="Wu Y."/>
            <person name="Zhang Z."/>
            <person name="Ro D.K."/>
            <person name="Shang Y."/>
            <person name="Huang S."/>
            <person name="Yan J."/>
        </authorList>
    </citation>
    <scope>NUCLEOTIDE SEQUENCE [LARGE SCALE GENOMIC DNA]</scope>
    <source>
        <strain evidence="12">Ta-2019</strain>
    </source>
</reference>
<gene>
    <name evidence="12" type="ORF">KI387_012806</name>
</gene>
<feature type="compositionally biased region" description="Polar residues" evidence="10">
    <location>
        <begin position="159"/>
        <end position="172"/>
    </location>
</feature>
<feature type="domain" description="RRM Nup35-type" evidence="11">
    <location>
        <begin position="233"/>
        <end position="314"/>
    </location>
</feature>
<comment type="caution">
    <text evidence="12">The sequence shown here is derived from an EMBL/GenBank/DDBJ whole genome shotgun (WGS) entry which is preliminary data.</text>
</comment>
<dbReference type="GO" id="GO:0031965">
    <property type="term" value="C:nuclear membrane"/>
    <property type="evidence" value="ECO:0007669"/>
    <property type="project" value="InterPro"/>
</dbReference>
<evidence type="ECO:0000256" key="2">
    <source>
        <dbReference type="ARBA" id="ARBA00009454"/>
    </source>
</evidence>
<dbReference type="Pfam" id="PF05172">
    <property type="entry name" value="RRM_Nup35"/>
    <property type="match status" value="1"/>
</dbReference>
<evidence type="ECO:0000256" key="4">
    <source>
        <dbReference type="ARBA" id="ARBA00022816"/>
    </source>
</evidence>
<feature type="compositionally biased region" description="Polar residues" evidence="10">
    <location>
        <begin position="24"/>
        <end position="38"/>
    </location>
</feature>
<keyword evidence="5" id="KW-0653">Protein transport</keyword>
<dbReference type="Proteomes" id="UP000824469">
    <property type="component" value="Unassembled WGS sequence"/>
</dbReference>
<dbReference type="GO" id="GO:0006999">
    <property type="term" value="P:nuclear pore organization"/>
    <property type="evidence" value="ECO:0007669"/>
    <property type="project" value="TreeGrafter"/>
</dbReference>
<dbReference type="InterPro" id="IPR007846">
    <property type="entry name" value="RRM_NUP35_dom"/>
</dbReference>
<evidence type="ECO:0000256" key="1">
    <source>
        <dbReference type="ARBA" id="ARBA00004567"/>
    </source>
</evidence>
<dbReference type="Gene3D" id="3.30.70.330">
    <property type="match status" value="1"/>
</dbReference>
<dbReference type="AlphaFoldDB" id="A0AA38FG95"/>
<dbReference type="InterPro" id="IPR035979">
    <property type="entry name" value="RBD_domain_sf"/>
</dbReference>
<feature type="non-terminal residue" evidence="12">
    <location>
        <position position="357"/>
    </location>
</feature>
<dbReference type="GO" id="GO:0044615">
    <property type="term" value="C:nuclear pore nuclear basket"/>
    <property type="evidence" value="ECO:0007669"/>
    <property type="project" value="TreeGrafter"/>
</dbReference>
<dbReference type="PIRSF" id="PIRSF038119">
    <property type="entry name" value="Nucleoporin_NUP53"/>
    <property type="match status" value="1"/>
</dbReference>
<dbReference type="OMA" id="GPREANW"/>
<sequence length="357" mass="38752">MNNTSTVQRSSRSGRQSLFHRDLSTPSPLSRGTSQKNAFGTPVQAAASTALLRENSIGGGTDTPPPPNFTLDERLNSSPDIITSWDYTMASPDSMPSPQPRSSMSFMGTNRSGQFIPTRSYSSNAPRSGPGSAPTETTNTTQVAMSTYVLGASFLGDQQNHAPGTSSSNWWSAVNDDNVESGERGGSVFNLSGMVQQQQKQQQQSGGLLTLPSSGEIVRPEIRRDSGFNDRVADEEEWVTVFGFSPSDTNLVLREFAKCGIILKHVPGPGDANWVHILYQNHYDAQKALQKNGTQINGILIIGVKPIDSHQRMALCEKSNNGFMILPPPSHGRALALNPSTKTFSRPYYLQTNETTQ</sequence>
<evidence type="ECO:0000259" key="11">
    <source>
        <dbReference type="PROSITE" id="PS51472"/>
    </source>
</evidence>
<keyword evidence="8 9" id="KW-0539">Nucleus</keyword>
<feature type="region of interest" description="Disordered" evidence="10">
    <location>
        <begin position="1"/>
        <end position="40"/>
    </location>
</feature>
<evidence type="ECO:0000313" key="13">
    <source>
        <dbReference type="Proteomes" id="UP000824469"/>
    </source>
</evidence>
<evidence type="ECO:0000256" key="8">
    <source>
        <dbReference type="ARBA" id="ARBA00023242"/>
    </source>
</evidence>
<dbReference type="GO" id="GO:0006607">
    <property type="term" value="P:NLS-bearing protein import into nucleus"/>
    <property type="evidence" value="ECO:0007669"/>
    <property type="project" value="TreeGrafter"/>
</dbReference>
<feature type="compositionally biased region" description="Low complexity" evidence="10">
    <location>
        <begin position="91"/>
        <end position="107"/>
    </location>
</feature>
<dbReference type="InterPro" id="IPR017389">
    <property type="entry name" value="Nucleoporin_NUP53"/>
</dbReference>
<dbReference type="GO" id="GO:0003676">
    <property type="term" value="F:nucleic acid binding"/>
    <property type="evidence" value="ECO:0007669"/>
    <property type="project" value="InterPro"/>
</dbReference>
<dbReference type="PROSITE" id="PS51472">
    <property type="entry name" value="RRM_NUP35"/>
    <property type="match status" value="1"/>
</dbReference>
<evidence type="ECO:0000256" key="10">
    <source>
        <dbReference type="SAM" id="MobiDB-lite"/>
    </source>
</evidence>
<keyword evidence="6" id="KW-0811">Translocation</keyword>